<reference evidence="1" key="1">
    <citation type="submission" date="2020-05" db="EMBL/GenBank/DDBJ databases">
        <authorList>
            <person name="Chiriac C."/>
            <person name="Salcher M."/>
            <person name="Ghai R."/>
            <person name="Kavagutti S V."/>
        </authorList>
    </citation>
    <scope>NUCLEOTIDE SEQUENCE</scope>
</reference>
<gene>
    <name evidence="1" type="ORF">UFOPK4061_01120</name>
</gene>
<proteinExistence type="predicted"/>
<evidence type="ECO:0000313" key="1">
    <source>
        <dbReference type="EMBL" id="CAB5015972.1"/>
    </source>
</evidence>
<dbReference type="AlphaFoldDB" id="A0A6J7QNH3"/>
<dbReference type="InterPro" id="IPR043519">
    <property type="entry name" value="NT_sf"/>
</dbReference>
<accession>A0A6J7QNH3</accession>
<name>A0A6J7QNH3_9ZZZZ</name>
<dbReference type="SUPFAM" id="SSF81301">
    <property type="entry name" value="Nucleotidyltransferase"/>
    <property type="match status" value="1"/>
</dbReference>
<dbReference type="EMBL" id="CAFBPD010000196">
    <property type="protein sequence ID" value="CAB5015972.1"/>
    <property type="molecule type" value="Genomic_DNA"/>
</dbReference>
<organism evidence="1">
    <name type="scientific">freshwater metagenome</name>
    <dbReference type="NCBI Taxonomy" id="449393"/>
    <lineage>
        <taxon>unclassified sequences</taxon>
        <taxon>metagenomes</taxon>
        <taxon>ecological metagenomes</taxon>
    </lineage>
</organism>
<protein>
    <submittedName>
        <fullName evidence="1">Unannotated protein</fullName>
    </submittedName>
</protein>
<sequence>MDLGHPFRTVTPSLDGEILAVLVRETDECTAPRIHGLIGEFSESGVRKACVRLAEQGIITQRRVGHADVYLLNREHVAADAVIALAELRDTLVDRISGQLSGWELPCAYAALFGAATRRTMGSRSDIDLFIVRPDGIDESDPVWRGQIDSLRSRIKTWTGNGTRVLEYRERQMQDGLRLSGNPIALTPPRSWSVRVGVDLGEQP</sequence>